<dbReference type="Proteomes" id="UP000831495">
    <property type="component" value="Chromosome"/>
</dbReference>
<keyword evidence="2" id="KW-1185">Reference proteome</keyword>
<evidence type="ECO:0008006" key="3">
    <source>
        <dbReference type="Google" id="ProtNLM"/>
    </source>
</evidence>
<accession>A0ABY4P9Z7</accession>
<dbReference type="InterPro" id="IPR027417">
    <property type="entry name" value="P-loop_NTPase"/>
</dbReference>
<organism evidence="1 2">
    <name type="scientific">Bombilactobacillus folatiphilus</name>
    <dbReference type="NCBI Taxonomy" id="2923362"/>
    <lineage>
        <taxon>Bacteria</taxon>
        <taxon>Bacillati</taxon>
        <taxon>Bacillota</taxon>
        <taxon>Bacilli</taxon>
        <taxon>Lactobacillales</taxon>
        <taxon>Lactobacillaceae</taxon>
        <taxon>Bombilactobacillus</taxon>
    </lineage>
</organism>
<dbReference type="PANTHER" id="PTHR11669:SF8">
    <property type="entry name" value="DNA POLYMERASE III SUBUNIT DELTA"/>
    <property type="match status" value="1"/>
</dbReference>
<name>A0ABY4P9Z7_9LACO</name>
<evidence type="ECO:0000313" key="1">
    <source>
        <dbReference type="EMBL" id="UQS82425.1"/>
    </source>
</evidence>
<sequence length="308" mass="34629">MEKTITTEQPQATKQVANQIGEQRISHAYLIVGANPEQLNAFGEWFLQALFCPQVHDGYPCLACNYCQRISQQDFPDITWLATAKKSFGVDEMRAVKHAMEQTPLEGSRRVLVIEAAQKLTTAAANSLLKFLEDPSGQVTTILLANNAAAILPTILSRVQLLSLQDQADQNFNLQLQQREFAQSDIQLITDAHLENWVADLSPAQFDTIKKTATDWFKILQVRPGQAFINVSAKVLPNLDNQVQQQLFFNLLANVLSQQLMAVADDSSQRNVLERMMTLFLHAQKLWRANVSFENCLEQWALQLTTAS</sequence>
<dbReference type="Gene3D" id="3.40.50.300">
    <property type="entry name" value="P-loop containing nucleotide triphosphate hydrolases"/>
    <property type="match status" value="1"/>
</dbReference>
<evidence type="ECO:0000313" key="2">
    <source>
        <dbReference type="Proteomes" id="UP000831495"/>
    </source>
</evidence>
<reference evidence="1" key="1">
    <citation type="journal article" date="2022" name="Int. J. Syst. Evol. Microbiol.">
        <title>Apilactobacillus apisilvae sp. nov., Nicolia spurrieriana gen. nov. sp. nov., Bombilactobacillus folatiphilus sp. nov. and Bombilactobacillus thymidiniphilus sp. nov., four new lactic acid bacterial isolates from stingless bees Tetragonula carbonaria and Austroplebeia australis.</title>
        <authorList>
            <person name="Oliphant S.A."/>
            <person name="Watson-Haigh N.S."/>
            <person name="Sumby K.M."/>
            <person name="Gardner J."/>
            <person name="Groom S."/>
            <person name="Jiranek V."/>
        </authorList>
    </citation>
    <scope>NUCLEOTIDE SEQUENCE</scope>
    <source>
        <strain evidence="1">SG4_D2</strain>
    </source>
</reference>
<dbReference type="Pfam" id="PF13177">
    <property type="entry name" value="DNA_pol3_delta2"/>
    <property type="match status" value="1"/>
</dbReference>
<dbReference type="InterPro" id="IPR050238">
    <property type="entry name" value="DNA_Rep/Repair_Clamp_Loader"/>
</dbReference>
<gene>
    <name evidence="1" type="ORF">MOO45_01690</name>
</gene>
<protein>
    <recommendedName>
        <fullName evidence="3">DNA polymerase III subunit delta</fullName>
    </recommendedName>
</protein>
<dbReference type="PANTHER" id="PTHR11669">
    <property type="entry name" value="REPLICATION FACTOR C / DNA POLYMERASE III GAMMA-TAU SUBUNIT"/>
    <property type="match status" value="1"/>
</dbReference>
<dbReference type="SUPFAM" id="SSF52540">
    <property type="entry name" value="P-loop containing nucleoside triphosphate hydrolases"/>
    <property type="match status" value="1"/>
</dbReference>
<dbReference type="EMBL" id="CP093366">
    <property type="protein sequence ID" value="UQS82425.1"/>
    <property type="molecule type" value="Genomic_DNA"/>
</dbReference>
<dbReference type="RefSeq" id="WP_249514703.1">
    <property type="nucleotide sequence ID" value="NZ_CP093366.1"/>
</dbReference>
<proteinExistence type="predicted"/>